<feature type="compositionally biased region" description="Basic residues" evidence="4">
    <location>
        <begin position="164"/>
        <end position="173"/>
    </location>
</feature>
<keyword evidence="3" id="KW-0862">Zinc</keyword>
<gene>
    <name evidence="5" type="ORF">NQ318_011142</name>
</gene>
<dbReference type="InterPro" id="IPR011011">
    <property type="entry name" value="Znf_FYVE_PHD"/>
</dbReference>
<accession>A0AAV8X2W8</accession>
<evidence type="ECO:0000256" key="1">
    <source>
        <dbReference type="ARBA" id="ARBA00022723"/>
    </source>
</evidence>
<organism evidence="5 6">
    <name type="scientific">Aromia moschata</name>
    <dbReference type="NCBI Taxonomy" id="1265417"/>
    <lineage>
        <taxon>Eukaryota</taxon>
        <taxon>Metazoa</taxon>
        <taxon>Ecdysozoa</taxon>
        <taxon>Arthropoda</taxon>
        <taxon>Hexapoda</taxon>
        <taxon>Insecta</taxon>
        <taxon>Pterygota</taxon>
        <taxon>Neoptera</taxon>
        <taxon>Endopterygota</taxon>
        <taxon>Coleoptera</taxon>
        <taxon>Polyphaga</taxon>
        <taxon>Cucujiformia</taxon>
        <taxon>Chrysomeloidea</taxon>
        <taxon>Cerambycidae</taxon>
        <taxon>Cerambycinae</taxon>
        <taxon>Callichromatini</taxon>
        <taxon>Aromia</taxon>
    </lineage>
</organism>
<feature type="region of interest" description="Disordered" evidence="4">
    <location>
        <begin position="164"/>
        <end position="188"/>
    </location>
</feature>
<dbReference type="GO" id="GO:0008270">
    <property type="term" value="F:zinc ion binding"/>
    <property type="evidence" value="ECO:0007669"/>
    <property type="project" value="UniProtKB-KW"/>
</dbReference>
<keyword evidence="1" id="KW-0479">Metal-binding</keyword>
<keyword evidence="2" id="KW-0863">Zinc-finger</keyword>
<protein>
    <recommendedName>
        <fullName evidence="7">PHD-type domain-containing protein</fullName>
    </recommendedName>
</protein>
<dbReference type="SUPFAM" id="SSF57903">
    <property type="entry name" value="FYVE/PHD zinc finger"/>
    <property type="match status" value="1"/>
</dbReference>
<proteinExistence type="predicted"/>
<dbReference type="InterPro" id="IPR019786">
    <property type="entry name" value="Zinc_finger_PHD-type_CS"/>
</dbReference>
<dbReference type="PROSITE" id="PS01359">
    <property type="entry name" value="ZF_PHD_1"/>
    <property type="match status" value="1"/>
</dbReference>
<evidence type="ECO:0000256" key="4">
    <source>
        <dbReference type="SAM" id="MobiDB-lite"/>
    </source>
</evidence>
<evidence type="ECO:0000313" key="5">
    <source>
        <dbReference type="EMBL" id="KAJ8933310.1"/>
    </source>
</evidence>
<evidence type="ECO:0000313" key="6">
    <source>
        <dbReference type="Proteomes" id="UP001162162"/>
    </source>
</evidence>
<dbReference type="Gene3D" id="3.30.40.10">
    <property type="entry name" value="Zinc/RING finger domain, C3HC4 (zinc finger)"/>
    <property type="match status" value="1"/>
</dbReference>
<reference evidence="5" key="1">
    <citation type="journal article" date="2023" name="Insect Mol. Biol.">
        <title>Genome sequencing provides insights into the evolution of gene families encoding plant cell wall-degrading enzymes in longhorned beetles.</title>
        <authorList>
            <person name="Shin N.R."/>
            <person name="Okamura Y."/>
            <person name="Kirsch R."/>
            <person name="Pauchet Y."/>
        </authorList>
    </citation>
    <scope>NUCLEOTIDE SEQUENCE</scope>
    <source>
        <strain evidence="5">AMC_N1</strain>
    </source>
</reference>
<dbReference type="InterPro" id="IPR013083">
    <property type="entry name" value="Znf_RING/FYVE/PHD"/>
</dbReference>
<evidence type="ECO:0000256" key="2">
    <source>
        <dbReference type="ARBA" id="ARBA00022771"/>
    </source>
</evidence>
<keyword evidence="6" id="KW-1185">Reference proteome</keyword>
<evidence type="ECO:0000256" key="3">
    <source>
        <dbReference type="ARBA" id="ARBA00022833"/>
    </source>
</evidence>
<sequence length="188" mass="21963">MADECCNCKTKLKPNFVKCAGVCKKCYHPECVNMTNDEVKWINKVKNIKWFCDNCLSYFENNNNMKLELDEFKNDVSKKFENIQNMLSTSNELYRSKNLQKNKSYAEVVAGEVVVIKPKKIQENKTTKEAIGFTEIKDIRDGGMLIKCKSKEDVEKIKSEAEKKLKKRIRNKNKRTEKSSHKNCGFRR</sequence>
<dbReference type="EMBL" id="JAPWTK010001245">
    <property type="protein sequence ID" value="KAJ8933310.1"/>
    <property type="molecule type" value="Genomic_DNA"/>
</dbReference>
<dbReference type="Proteomes" id="UP001162162">
    <property type="component" value="Unassembled WGS sequence"/>
</dbReference>
<comment type="caution">
    <text evidence="5">The sequence shown here is derived from an EMBL/GenBank/DDBJ whole genome shotgun (WGS) entry which is preliminary data.</text>
</comment>
<name>A0AAV8X2W8_9CUCU</name>
<dbReference type="AlphaFoldDB" id="A0AAV8X2W8"/>
<evidence type="ECO:0008006" key="7">
    <source>
        <dbReference type="Google" id="ProtNLM"/>
    </source>
</evidence>